<protein>
    <recommendedName>
        <fullName evidence="4">NADH dehydrogenase [ubiquinone] 1 alpha subcomplex subunit 1</fullName>
    </recommendedName>
</protein>
<name>A0A9P0DL98_PHACE</name>
<evidence type="ECO:0000313" key="2">
    <source>
        <dbReference type="EMBL" id="CAH1154021.1"/>
    </source>
</evidence>
<reference evidence="2" key="1">
    <citation type="submission" date="2022-01" db="EMBL/GenBank/DDBJ databases">
        <authorList>
            <person name="King R."/>
        </authorList>
    </citation>
    <scope>NUCLEOTIDE SEQUENCE</scope>
</reference>
<evidence type="ECO:0000256" key="1">
    <source>
        <dbReference type="SAM" id="Phobius"/>
    </source>
</evidence>
<dbReference type="InterPro" id="IPR017384">
    <property type="entry name" value="NADH_Ub_cplx-1_asu_su-1"/>
</dbReference>
<dbReference type="Pfam" id="PF15879">
    <property type="entry name" value="MWFE"/>
    <property type="match status" value="1"/>
</dbReference>
<evidence type="ECO:0000313" key="3">
    <source>
        <dbReference type="Proteomes" id="UP001153737"/>
    </source>
</evidence>
<proteinExistence type="predicted"/>
<keyword evidence="1" id="KW-0472">Membrane</keyword>
<gene>
    <name evidence="2" type="ORF">PHAECO_LOCUS4845</name>
</gene>
<reference evidence="2" key="2">
    <citation type="submission" date="2022-10" db="EMBL/GenBank/DDBJ databases">
        <authorList>
            <consortium name="ENA_rothamsted_submissions"/>
            <consortium name="culmorum"/>
            <person name="King R."/>
        </authorList>
    </citation>
    <scope>NUCLEOTIDE SEQUENCE</scope>
</reference>
<dbReference type="Proteomes" id="UP001153737">
    <property type="component" value="Chromosome 15"/>
</dbReference>
<keyword evidence="1" id="KW-1133">Transmembrane helix</keyword>
<dbReference type="AlphaFoldDB" id="A0A9P0DL98"/>
<keyword evidence="1" id="KW-0812">Transmembrane</keyword>
<keyword evidence="3" id="KW-1185">Reference proteome</keyword>
<feature type="transmembrane region" description="Helical" evidence="1">
    <location>
        <begin position="6"/>
        <end position="27"/>
    </location>
</feature>
<organism evidence="2 3">
    <name type="scientific">Phaedon cochleariae</name>
    <name type="common">Mustard beetle</name>
    <dbReference type="NCBI Taxonomy" id="80249"/>
    <lineage>
        <taxon>Eukaryota</taxon>
        <taxon>Metazoa</taxon>
        <taxon>Ecdysozoa</taxon>
        <taxon>Arthropoda</taxon>
        <taxon>Hexapoda</taxon>
        <taxon>Insecta</taxon>
        <taxon>Pterygota</taxon>
        <taxon>Neoptera</taxon>
        <taxon>Endopterygota</taxon>
        <taxon>Coleoptera</taxon>
        <taxon>Polyphaga</taxon>
        <taxon>Cucujiformia</taxon>
        <taxon>Chrysomeloidea</taxon>
        <taxon>Chrysomelidae</taxon>
        <taxon>Chrysomelinae</taxon>
        <taxon>Chrysomelini</taxon>
        <taxon>Phaedon</taxon>
    </lineage>
</organism>
<evidence type="ECO:0008006" key="4">
    <source>
        <dbReference type="Google" id="ProtNLM"/>
    </source>
</evidence>
<dbReference type="OrthoDB" id="1920692at2759"/>
<sequence>MWFEIIPAFSIIAVAMAAPHGIAYVLNHLVVGNCFRRLLETRDQRLQYLRDKRLTGDPYKVAGLENILDVPDEDECDQIREEECFDFQESCEDESI</sequence>
<dbReference type="EMBL" id="OU896721">
    <property type="protein sequence ID" value="CAH1154021.1"/>
    <property type="molecule type" value="Genomic_DNA"/>
</dbReference>
<accession>A0A9P0DL98</accession>